<accession>D8U267</accession>
<dbReference type="RefSeq" id="XP_002952758.1">
    <property type="nucleotide sequence ID" value="XM_002952712.1"/>
</dbReference>
<reference evidence="1 2" key="1">
    <citation type="journal article" date="2010" name="Science">
        <title>Genomic analysis of organismal complexity in the multicellular green alga Volvox carteri.</title>
        <authorList>
            <person name="Prochnik S.E."/>
            <person name="Umen J."/>
            <person name="Nedelcu A.M."/>
            <person name="Hallmann A."/>
            <person name="Miller S.M."/>
            <person name="Nishii I."/>
            <person name="Ferris P."/>
            <person name="Kuo A."/>
            <person name="Mitros T."/>
            <person name="Fritz-Laylin L.K."/>
            <person name="Hellsten U."/>
            <person name="Chapman J."/>
            <person name="Simakov O."/>
            <person name="Rensing S.A."/>
            <person name="Terry A."/>
            <person name="Pangilinan J."/>
            <person name="Kapitonov V."/>
            <person name="Jurka J."/>
            <person name="Salamov A."/>
            <person name="Shapiro H."/>
            <person name="Schmutz J."/>
            <person name="Grimwood J."/>
            <person name="Lindquist E."/>
            <person name="Lucas S."/>
            <person name="Grigoriev I.V."/>
            <person name="Schmitt R."/>
            <person name="Kirk D."/>
            <person name="Rokhsar D.S."/>
        </authorList>
    </citation>
    <scope>NUCLEOTIDE SEQUENCE [LARGE SCALE GENOMIC DNA]</scope>
    <source>
        <strain evidence="2">f. Nagariensis / Eve</strain>
    </source>
</reference>
<proteinExistence type="predicted"/>
<dbReference type="KEGG" id="vcn:VOLCADRAFT_93460"/>
<dbReference type="GeneID" id="9627258"/>
<dbReference type="InParanoid" id="D8U267"/>
<name>D8U267_VOLCA</name>
<organism evidence="2">
    <name type="scientific">Volvox carteri f. nagariensis</name>
    <dbReference type="NCBI Taxonomy" id="3068"/>
    <lineage>
        <taxon>Eukaryota</taxon>
        <taxon>Viridiplantae</taxon>
        <taxon>Chlorophyta</taxon>
        <taxon>core chlorophytes</taxon>
        <taxon>Chlorophyceae</taxon>
        <taxon>CS clade</taxon>
        <taxon>Chlamydomonadales</taxon>
        <taxon>Volvocaceae</taxon>
        <taxon>Volvox</taxon>
    </lineage>
</organism>
<sequence>MPWVRRMHHRKSIQPCPNSQRDRLYLKPYHFKFRPTTVQVFYVFRFQFLPMSTINDNAPSTENVATVPGGAGGSLGAIGSSPPAGTAKTGAAVLETVVMNAIEKVSEKRRRDDQAALEQADDISADFMANEQKAPRDWPSYLDACCYVKAAEWTDQLQLRAQIGIEATHQLASELRVGLTAADHCFNNIIGTRIPKGEKAEALMRKQKDWALRTAECCVRPEAEVQFSTKIVQTTPFSTIRLANPQPPEPVKGDSNTEPLSCPVTMVTWDQPIELEVPVHYCVTCRKQFSI</sequence>
<dbReference type="AlphaFoldDB" id="D8U267"/>
<gene>
    <name evidence="1" type="ORF">VOLCADRAFT_93460</name>
</gene>
<evidence type="ECO:0000313" key="1">
    <source>
        <dbReference type="EMBL" id="EFJ46311.1"/>
    </source>
</evidence>
<keyword evidence="2" id="KW-1185">Reference proteome</keyword>
<dbReference type="EMBL" id="GL378352">
    <property type="protein sequence ID" value="EFJ46311.1"/>
    <property type="molecule type" value="Genomic_DNA"/>
</dbReference>
<protein>
    <submittedName>
        <fullName evidence="1">Uncharacterized protein</fullName>
    </submittedName>
</protein>
<evidence type="ECO:0000313" key="2">
    <source>
        <dbReference type="Proteomes" id="UP000001058"/>
    </source>
</evidence>
<dbReference type="Proteomes" id="UP000001058">
    <property type="component" value="Unassembled WGS sequence"/>
</dbReference>